<comment type="caution">
    <text evidence="9">The sequence shown here is derived from an EMBL/GenBank/DDBJ whole genome shotgun (WGS) entry which is preliminary data.</text>
</comment>
<evidence type="ECO:0000256" key="1">
    <source>
        <dbReference type="ARBA" id="ARBA00012417"/>
    </source>
</evidence>
<dbReference type="EMBL" id="SGXF01000001">
    <property type="protein sequence ID" value="RZT03133.1"/>
    <property type="molecule type" value="Genomic_DNA"/>
</dbReference>
<dbReference type="SUPFAM" id="SSF52540">
    <property type="entry name" value="P-loop containing nucleoside triphosphate hydrolases"/>
    <property type="match status" value="1"/>
</dbReference>
<dbReference type="GO" id="GO:0003887">
    <property type="term" value="F:DNA-directed DNA polymerase activity"/>
    <property type="evidence" value="ECO:0007669"/>
    <property type="project" value="UniProtKB-KW"/>
</dbReference>
<gene>
    <name evidence="9" type="ORF">EV209_1268</name>
</gene>
<evidence type="ECO:0000256" key="2">
    <source>
        <dbReference type="ARBA" id="ARBA00014363"/>
    </source>
</evidence>
<dbReference type="Proteomes" id="UP000292927">
    <property type="component" value="Unassembled WGS sequence"/>
</dbReference>
<keyword evidence="6" id="KW-0239">DNA-directed DNA polymerase</keyword>
<reference evidence="9 10" key="1">
    <citation type="submission" date="2019-02" db="EMBL/GenBank/DDBJ databases">
        <title>Genomic Encyclopedia of Type Strains, Phase IV (KMG-IV): sequencing the most valuable type-strain genomes for metagenomic binning, comparative biology and taxonomic classification.</title>
        <authorList>
            <person name="Goeker M."/>
        </authorList>
    </citation>
    <scope>NUCLEOTIDE SEQUENCE [LARGE SCALE GENOMIC DNA]</scope>
    <source>
        <strain evidence="9 10">DSM 29486</strain>
    </source>
</reference>
<proteinExistence type="predicted"/>
<dbReference type="InterPro" id="IPR050238">
    <property type="entry name" value="DNA_Rep/Repair_Clamp_Loader"/>
</dbReference>
<sequence length="326" mass="37007">MFEQIIGNEHIKEFFVHALEQQKVPHACILSGEDGLGKRLFAEEFSKALQCEGSGAKPCGKCRSCLQMAGHNHPDVIYVGHEKPASIGVDDIRRGLNQDILIRPYQSAHKVYIVDEAEKMTIQAQNALLKTLEEPPGYGVILLLSENAESFLPTILSRAVVLNLKPVLDSQLRGALAGLGLQEDKLETIVRFAGGNIGKARKMAESESFSVMMSRILQLLRNVRKMDLEQLLETIRSLEEYKLQVKDCIDFMERWYRDVLLFKATNDMNLLVFKDEFRYIRQEAQICSFPGIETILEGMETAKRRLDANVNYELTMELMLLTIQEN</sequence>
<keyword evidence="4" id="KW-0548">Nucleotidyltransferase</keyword>
<dbReference type="Pfam" id="PF13177">
    <property type="entry name" value="DNA_pol3_delta2"/>
    <property type="match status" value="1"/>
</dbReference>
<dbReference type="EC" id="2.7.7.7" evidence="1"/>
<dbReference type="OrthoDB" id="9810148at2"/>
<evidence type="ECO:0000313" key="9">
    <source>
        <dbReference type="EMBL" id="RZT03133.1"/>
    </source>
</evidence>
<dbReference type="GO" id="GO:0006261">
    <property type="term" value="P:DNA-templated DNA replication"/>
    <property type="evidence" value="ECO:0007669"/>
    <property type="project" value="TreeGrafter"/>
</dbReference>
<dbReference type="Pfam" id="PF09115">
    <property type="entry name" value="DNApol3-delta_C"/>
    <property type="match status" value="1"/>
</dbReference>
<name>A0A4Q7PQD4_9FIRM</name>
<dbReference type="Gene3D" id="3.40.50.300">
    <property type="entry name" value="P-loop containing nucleotide triphosphate hydrolases"/>
    <property type="match status" value="1"/>
</dbReference>
<accession>A0A4Q7PQD4</accession>
<feature type="domain" description="DNA polymerase III delta subunit C-terminal" evidence="8">
    <location>
        <begin position="219"/>
        <end position="324"/>
    </location>
</feature>
<evidence type="ECO:0000256" key="5">
    <source>
        <dbReference type="ARBA" id="ARBA00022705"/>
    </source>
</evidence>
<keyword evidence="10" id="KW-1185">Reference proteome</keyword>
<protein>
    <recommendedName>
        <fullName evidence="2">DNA polymerase III subunit delta'</fullName>
        <ecNumber evidence="1">2.7.7.7</ecNumber>
    </recommendedName>
</protein>
<evidence type="ECO:0000313" key="10">
    <source>
        <dbReference type="Proteomes" id="UP000292927"/>
    </source>
</evidence>
<evidence type="ECO:0000259" key="8">
    <source>
        <dbReference type="Pfam" id="PF09115"/>
    </source>
</evidence>
<keyword evidence="5" id="KW-0235">DNA replication</keyword>
<evidence type="ECO:0000256" key="3">
    <source>
        <dbReference type="ARBA" id="ARBA00022679"/>
    </source>
</evidence>
<evidence type="ECO:0000256" key="4">
    <source>
        <dbReference type="ARBA" id="ARBA00022695"/>
    </source>
</evidence>
<evidence type="ECO:0000256" key="7">
    <source>
        <dbReference type="ARBA" id="ARBA00049244"/>
    </source>
</evidence>
<dbReference type="PANTHER" id="PTHR11669:SF8">
    <property type="entry name" value="DNA POLYMERASE III SUBUNIT DELTA"/>
    <property type="match status" value="1"/>
</dbReference>
<dbReference type="GO" id="GO:0003677">
    <property type="term" value="F:DNA binding"/>
    <property type="evidence" value="ECO:0007669"/>
    <property type="project" value="InterPro"/>
</dbReference>
<dbReference type="GO" id="GO:0009360">
    <property type="term" value="C:DNA polymerase III complex"/>
    <property type="evidence" value="ECO:0007669"/>
    <property type="project" value="InterPro"/>
</dbReference>
<organism evidence="9 10">
    <name type="scientific">Cuneatibacter caecimuris</name>
    <dbReference type="NCBI Taxonomy" id="1796618"/>
    <lineage>
        <taxon>Bacteria</taxon>
        <taxon>Bacillati</taxon>
        <taxon>Bacillota</taxon>
        <taxon>Clostridia</taxon>
        <taxon>Lachnospirales</taxon>
        <taxon>Lachnospiraceae</taxon>
        <taxon>Cuneatibacter</taxon>
    </lineage>
</organism>
<dbReference type="InterPro" id="IPR015199">
    <property type="entry name" value="DNA_pol_III_delta_C"/>
</dbReference>
<dbReference type="PANTHER" id="PTHR11669">
    <property type="entry name" value="REPLICATION FACTOR C / DNA POLYMERASE III GAMMA-TAU SUBUNIT"/>
    <property type="match status" value="1"/>
</dbReference>
<keyword evidence="3" id="KW-0808">Transferase</keyword>
<dbReference type="RefSeq" id="WP_130434068.1">
    <property type="nucleotide sequence ID" value="NZ_SGXF01000001.1"/>
</dbReference>
<evidence type="ECO:0000256" key="6">
    <source>
        <dbReference type="ARBA" id="ARBA00022932"/>
    </source>
</evidence>
<comment type="catalytic activity">
    <reaction evidence="7">
        <text>DNA(n) + a 2'-deoxyribonucleoside 5'-triphosphate = DNA(n+1) + diphosphate</text>
        <dbReference type="Rhea" id="RHEA:22508"/>
        <dbReference type="Rhea" id="RHEA-COMP:17339"/>
        <dbReference type="Rhea" id="RHEA-COMP:17340"/>
        <dbReference type="ChEBI" id="CHEBI:33019"/>
        <dbReference type="ChEBI" id="CHEBI:61560"/>
        <dbReference type="ChEBI" id="CHEBI:173112"/>
        <dbReference type="EC" id="2.7.7.7"/>
    </reaction>
</comment>
<dbReference type="InterPro" id="IPR027417">
    <property type="entry name" value="P-loop_NTPase"/>
</dbReference>
<dbReference type="AlphaFoldDB" id="A0A4Q7PQD4"/>